<dbReference type="AlphaFoldDB" id="A0A8T0Q6P7"/>
<accession>A0A8T0Q6P7</accession>
<dbReference type="Proteomes" id="UP000823388">
    <property type="component" value="Chromosome 7N"/>
</dbReference>
<proteinExistence type="predicted"/>
<gene>
    <name evidence="2" type="ORF">PVAP13_7NG157500</name>
</gene>
<feature type="region of interest" description="Disordered" evidence="1">
    <location>
        <begin position="1"/>
        <end position="45"/>
    </location>
</feature>
<evidence type="ECO:0000313" key="2">
    <source>
        <dbReference type="EMBL" id="KAG2565994.1"/>
    </source>
</evidence>
<organism evidence="2 3">
    <name type="scientific">Panicum virgatum</name>
    <name type="common">Blackwell switchgrass</name>
    <dbReference type="NCBI Taxonomy" id="38727"/>
    <lineage>
        <taxon>Eukaryota</taxon>
        <taxon>Viridiplantae</taxon>
        <taxon>Streptophyta</taxon>
        <taxon>Embryophyta</taxon>
        <taxon>Tracheophyta</taxon>
        <taxon>Spermatophyta</taxon>
        <taxon>Magnoliopsida</taxon>
        <taxon>Liliopsida</taxon>
        <taxon>Poales</taxon>
        <taxon>Poaceae</taxon>
        <taxon>PACMAD clade</taxon>
        <taxon>Panicoideae</taxon>
        <taxon>Panicodae</taxon>
        <taxon>Paniceae</taxon>
        <taxon>Panicinae</taxon>
        <taxon>Panicum</taxon>
        <taxon>Panicum sect. Hiantes</taxon>
    </lineage>
</organism>
<evidence type="ECO:0000313" key="3">
    <source>
        <dbReference type="Proteomes" id="UP000823388"/>
    </source>
</evidence>
<protein>
    <submittedName>
        <fullName evidence="2">Uncharacterized protein</fullName>
    </submittedName>
</protein>
<name>A0A8T0Q6P7_PANVG</name>
<dbReference type="EMBL" id="CM029050">
    <property type="protein sequence ID" value="KAG2565994.1"/>
    <property type="molecule type" value="Genomic_DNA"/>
</dbReference>
<comment type="caution">
    <text evidence="2">The sequence shown here is derived from an EMBL/GenBank/DDBJ whole genome shotgun (WGS) entry which is preliminary data.</text>
</comment>
<keyword evidence="3" id="KW-1185">Reference proteome</keyword>
<feature type="compositionally biased region" description="Low complexity" evidence="1">
    <location>
        <begin position="23"/>
        <end position="40"/>
    </location>
</feature>
<reference evidence="2" key="1">
    <citation type="submission" date="2020-05" db="EMBL/GenBank/DDBJ databases">
        <title>WGS assembly of Panicum virgatum.</title>
        <authorList>
            <person name="Lovell J.T."/>
            <person name="Jenkins J."/>
            <person name="Shu S."/>
            <person name="Juenger T.E."/>
            <person name="Schmutz J."/>
        </authorList>
    </citation>
    <scope>NUCLEOTIDE SEQUENCE</scope>
    <source>
        <strain evidence="2">AP13</strain>
    </source>
</reference>
<feature type="region of interest" description="Disordered" evidence="1">
    <location>
        <begin position="61"/>
        <end position="142"/>
    </location>
</feature>
<sequence length="286" mass="29749">MHDGRSPIPDPSPTTRPRRPRRPCYGPGTPAAPCPAAQPSTPRPKRAVRCFAIPTVIGVLPALRGGPPASAPGVRTGRREPRASALRGGAKASAPAARPSGEGQRPTRPASYPAAVRCGRLPSGAGQRSLPPASGPATVRRPGTPLLRWRRKWRKELHIATVAGSGGEEGRTRAGAPLLTCANAAAPRACRGLWVPAPAAVAPRRSHAGAWRGRGCPPILLLRMPAPRPSAAAPAAKLKTLDPHQDAVDPHQDAVEAPYPLAADVTTFFEHGGLTLGQKGDLPSHP</sequence>
<evidence type="ECO:0000256" key="1">
    <source>
        <dbReference type="SAM" id="MobiDB-lite"/>
    </source>
</evidence>